<reference evidence="12 13" key="1">
    <citation type="journal article" date="2014" name="Am. J. Bot.">
        <title>Genome assembly and annotation for red clover (Trifolium pratense; Fabaceae).</title>
        <authorList>
            <person name="Istvanek J."/>
            <person name="Jaros M."/>
            <person name="Krenek A."/>
            <person name="Repkova J."/>
        </authorList>
    </citation>
    <scope>NUCLEOTIDE SEQUENCE [LARGE SCALE GENOMIC DNA]</scope>
    <source>
        <strain evidence="13">cv. Tatra</strain>
        <tissue evidence="12">Young leaves</tissue>
    </source>
</reference>
<dbReference type="GO" id="GO:0004672">
    <property type="term" value="F:protein kinase activity"/>
    <property type="evidence" value="ECO:0007669"/>
    <property type="project" value="InterPro"/>
</dbReference>
<keyword evidence="3" id="KW-0433">Leucine-rich repeat</keyword>
<dbReference type="PANTHER" id="PTHR48053:SF113">
    <property type="entry name" value="PROTEIN KINASE DOMAIN-CONTAINING PROTEIN"/>
    <property type="match status" value="1"/>
</dbReference>
<dbReference type="Pfam" id="PF00560">
    <property type="entry name" value="LRR_1"/>
    <property type="match status" value="2"/>
</dbReference>
<evidence type="ECO:0000256" key="8">
    <source>
        <dbReference type="ARBA" id="ARBA00023136"/>
    </source>
</evidence>
<accession>A0A2K3JM79</accession>
<dbReference type="Gene3D" id="3.30.200.20">
    <property type="entry name" value="Phosphorylase Kinase, domain 1"/>
    <property type="match status" value="1"/>
</dbReference>
<organism evidence="12 13">
    <name type="scientific">Trifolium pratense</name>
    <name type="common">Red clover</name>
    <dbReference type="NCBI Taxonomy" id="57577"/>
    <lineage>
        <taxon>Eukaryota</taxon>
        <taxon>Viridiplantae</taxon>
        <taxon>Streptophyta</taxon>
        <taxon>Embryophyta</taxon>
        <taxon>Tracheophyta</taxon>
        <taxon>Spermatophyta</taxon>
        <taxon>Magnoliopsida</taxon>
        <taxon>eudicotyledons</taxon>
        <taxon>Gunneridae</taxon>
        <taxon>Pentapetalae</taxon>
        <taxon>rosids</taxon>
        <taxon>fabids</taxon>
        <taxon>Fabales</taxon>
        <taxon>Fabaceae</taxon>
        <taxon>Papilionoideae</taxon>
        <taxon>50 kb inversion clade</taxon>
        <taxon>NPAAA clade</taxon>
        <taxon>Hologalegina</taxon>
        <taxon>IRL clade</taxon>
        <taxon>Trifolieae</taxon>
        <taxon>Trifolium</taxon>
    </lineage>
</organism>
<keyword evidence="5" id="KW-0732">Signal</keyword>
<evidence type="ECO:0000256" key="2">
    <source>
        <dbReference type="ARBA" id="ARBA00004479"/>
    </source>
</evidence>
<evidence type="ECO:0000256" key="6">
    <source>
        <dbReference type="ARBA" id="ARBA00022737"/>
    </source>
</evidence>
<sequence>MDRFDVGFNFLNGSLPSSLRSWKNITTLVFRENHFTGGIPGFLAELSNLRELQLGGNLFGGQIPRSMGKLHNLFYGLNLSANGLTGGIPSEIGSLGLLQSLDISLNNLTGSIDALGGLVSLIEVNISYNLFNGSVPKGLMKLLYSSPSSFMELGSSILISAILVIIIRRCFHRKESDTKDLNHWYYYDRGAGRIGVRYAHESYILGEENPTALPNLVLQATENLSDRYIIGRGAHGIVYKALLGQHVFAVKKFEFTSRREKQLRMMRKEIEVLGMYKHRNIIKYADYWIGASYG</sequence>
<keyword evidence="10" id="KW-0547">Nucleotide-binding</keyword>
<dbReference type="PROSITE" id="PS00107">
    <property type="entry name" value="PROTEIN_KINASE_ATP"/>
    <property type="match status" value="1"/>
</dbReference>
<dbReference type="EMBL" id="ASHM01070442">
    <property type="protein sequence ID" value="PNX55143.1"/>
    <property type="molecule type" value="Genomic_DNA"/>
</dbReference>
<dbReference type="GO" id="GO:0005886">
    <property type="term" value="C:plasma membrane"/>
    <property type="evidence" value="ECO:0007669"/>
    <property type="project" value="UniProtKB-SubCell"/>
</dbReference>
<keyword evidence="4" id="KW-0812">Transmembrane</keyword>
<dbReference type="PROSITE" id="PS50011">
    <property type="entry name" value="PROTEIN_KINASE_DOM"/>
    <property type="match status" value="1"/>
</dbReference>
<keyword evidence="7" id="KW-1133">Transmembrane helix</keyword>
<keyword evidence="12" id="KW-0808">Transferase</keyword>
<evidence type="ECO:0000256" key="5">
    <source>
        <dbReference type="ARBA" id="ARBA00022729"/>
    </source>
</evidence>
<dbReference type="InterPro" id="IPR017441">
    <property type="entry name" value="Protein_kinase_ATP_BS"/>
</dbReference>
<dbReference type="Pfam" id="PF00069">
    <property type="entry name" value="Pkinase"/>
    <property type="match status" value="1"/>
</dbReference>
<dbReference type="Proteomes" id="UP000236291">
    <property type="component" value="Unassembled WGS sequence"/>
</dbReference>
<evidence type="ECO:0000313" key="13">
    <source>
        <dbReference type="Proteomes" id="UP000236291"/>
    </source>
</evidence>
<keyword evidence="6" id="KW-0677">Repeat</keyword>
<dbReference type="PANTHER" id="PTHR48053">
    <property type="entry name" value="LEUCINE RICH REPEAT FAMILY PROTEIN, EXPRESSED"/>
    <property type="match status" value="1"/>
</dbReference>
<proteinExistence type="predicted"/>
<name>A0A2K3JM79_TRIPR</name>
<dbReference type="InterPro" id="IPR011009">
    <property type="entry name" value="Kinase-like_dom_sf"/>
</dbReference>
<comment type="caution">
    <text evidence="12">The sequence shown here is derived from an EMBL/GenBank/DDBJ whole genome shotgun (WGS) entry which is preliminary data.</text>
</comment>
<evidence type="ECO:0000256" key="10">
    <source>
        <dbReference type="PROSITE-ProRule" id="PRU10141"/>
    </source>
</evidence>
<keyword evidence="8" id="KW-0472">Membrane</keyword>
<reference evidence="12 13" key="2">
    <citation type="journal article" date="2017" name="Front. Plant Sci.">
        <title>Gene Classification and Mining of Molecular Markers Useful in Red Clover (Trifolium pratense) Breeding.</title>
        <authorList>
            <person name="Istvanek J."/>
            <person name="Dluhosova J."/>
            <person name="Dluhos P."/>
            <person name="Patkova L."/>
            <person name="Nedelnik J."/>
            <person name="Repkova J."/>
        </authorList>
    </citation>
    <scope>NUCLEOTIDE SEQUENCE [LARGE SCALE GENOMIC DNA]</scope>
    <source>
        <strain evidence="13">cv. Tatra</strain>
        <tissue evidence="12">Young leaves</tissue>
    </source>
</reference>
<dbReference type="STRING" id="57577.A0A2K3JM79"/>
<feature type="binding site" evidence="10">
    <location>
        <position position="252"/>
    </location>
    <ligand>
        <name>ATP</name>
        <dbReference type="ChEBI" id="CHEBI:30616"/>
    </ligand>
</feature>
<dbReference type="InterPro" id="IPR032675">
    <property type="entry name" value="LRR_dom_sf"/>
</dbReference>
<keyword evidence="10" id="KW-0067">ATP-binding</keyword>
<evidence type="ECO:0000256" key="1">
    <source>
        <dbReference type="ARBA" id="ARBA00004236"/>
    </source>
</evidence>
<feature type="non-terminal residue" evidence="12">
    <location>
        <position position="294"/>
    </location>
</feature>
<keyword evidence="12" id="KW-0418">Kinase</keyword>
<comment type="subcellular location">
    <subcellularLocation>
        <location evidence="1">Cell membrane</location>
    </subcellularLocation>
    <subcellularLocation>
        <location evidence="2">Membrane</location>
        <topology evidence="2">Single-pass type I membrane protein</topology>
    </subcellularLocation>
</comment>
<dbReference type="InterPro" id="IPR051716">
    <property type="entry name" value="Plant_RL_S/T_kinase"/>
</dbReference>
<dbReference type="InterPro" id="IPR000719">
    <property type="entry name" value="Prot_kinase_dom"/>
</dbReference>
<evidence type="ECO:0000256" key="9">
    <source>
        <dbReference type="ARBA" id="ARBA00023170"/>
    </source>
</evidence>
<dbReference type="SUPFAM" id="SSF56112">
    <property type="entry name" value="Protein kinase-like (PK-like)"/>
    <property type="match status" value="1"/>
</dbReference>
<dbReference type="Gene3D" id="3.80.10.10">
    <property type="entry name" value="Ribonuclease Inhibitor"/>
    <property type="match status" value="1"/>
</dbReference>
<keyword evidence="9 12" id="KW-0675">Receptor</keyword>
<dbReference type="AlphaFoldDB" id="A0A2K3JM79"/>
<evidence type="ECO:0000256" key="4">
    <source>
        <dbReference type="ARBA" id="ARBA00022692"/>
    </source>
</evidence>
<gene>
    <name evidence="12" type="ORF">L195_g048769</name>
</gene>
<evidence type="ECO:0000256" key="3">
    <source>
        <dbReference type="ARBA" id="ARBA00022614"/>
    </source>
</evidence>
<feature type="domain" description="Protein kinase" evidence="11">
    <location>
        <begin position="224"/>
        <end position="294"/>
    </location>
</feature>
<dbReference type="GO" id="GO:0005524">
    <property type="term" value="F:ATP binding"/>
    <property type="evidence" value="ECO:0007669"/>
    <property type="project" value="UniProtKB-UniRule"/>
</dbReference>
<protein>
    <submittedName>
        <fullName evidence="12">Receptor-like protein kinase</fullName>
    </submittedName>
</protein>
<dbReference type="InterPro" id="IPR001611">
    <property type="entry name" value="Leu-rich_rpt"/>
</dbReference>
<evidence type="ECO:0000313" key="12">
    <source>
        <dbReference type="EMBL" id="PNX55143.1"/>
    </source>
</evidence>
<evidence type="ECO:0000256" key="7">
    <source>
        <dbReference type="ARBA" id="ARBA00022989"/>
    </source>
</evidence>
<evidence type="ECO:0000259" key="11">
    <source>
        <dbReference type="PROSITE" id="PS50011"/>
    </source>
</evidence>
<dbReference type="SUPFAM" id="SSF52058">
    <property type="entry name" value="L domain-like"/>
    <property type="match status" value="1"/>
</dbReference>